<name>A0AA37PGD1_9PEZI</name>
<feature type="region of interest" description="Disordered" evidence="1">
    <location>
        <begin position="82"/>
        <end position="114"/>
    </location>
</feature>
<organism evidence="2 3">
    <name type="scientific">Colletotrichum spaethianum</name>
    <dbReference type="NCBI Taxonomy" id="700344"/>
    <lineage>
        <taxon>Eukaryota</taxon>
        <taxon>Fungi</taxon>
        <taxon>Dikarya</taxon>
        <taxon>Ascomycota</taxon>
        <taxon>Pezizomycotina</taxon>
        <taxon>Sordariomycetes</taxon>
        <taxon>Hypocreomycetidae</taxon>
        <taxon>Glomerellales</taxon>
        <taxon>Glomerellaceae</taxon>
        <taxon>Colletotrichum</taxon>
        <taxon>Colletotrichum spaethianum species complex</taxon>
    </lineage>
</organism>
<dbReference type="RefSeq" id="XP_049134165.1">
    <property type="nucleotide sequence ID" value="XM_049278208.1"/>
</dbReference>
<dbReference type="EMBL" id="BQXU01000055">
    <property type="protein sequence ID" value="GKT51815.1"/>
    <property type="molecule type" value="Genomic_DNA"/>
</dbReference>
<dbReference type="AlphaFoldDB" id="A0AA37PGD1"/>
<feature type="compositionally biased region" description="Polar residues" evidence="1">
    <location>
        <begin position="82"/>
        <end position="91"/>
    </location>
</feature>
<gene>
    <name evidence="2" type="ORF">ColSpa_11996</name>
</gene>
<protein>
    <submittedName>
        <fullName evidence="2">Uncharacterized protein</fullName>
    </submittedName>
</protein>
<sequence>MTTLTKVANPLPAAIFPGTQPTKSCYIWVGPGAVSRGGADGPYPDPDTIKPAQRVNTSRSEGSVLKAAKSIEKAATSMFVLSTTRPTVNNHSGDRAQSRPESQPRAPQFPKLSRQATVGRNSRFSNMTEDDREILGGVEYRALKLLFKFVIGSVTC</sequence>
<dbReference type="Proteomes" id="UP001055115">
    <property type="component" value="Unassembled WGS sequence"/>
</dbReference>
<dbReference type="GeneID" id="73332798"/>
<accession>A0AA37PGD1</accession>
<reference evidence="2 3" key="1">
    <citation type="submission" date="2022-03" db="EMBL/GenBank/DDBJ databases">
        <title>Genome data of Colletotrichum spp.</title>
        <authorList>
            <person name="Utami Y.D."/>
            <person name="Hiruma K."/>
        </authorList>
    </citation>
    <scope>NUCLEOTIDE SEQUENCE [LARGE SCALE GENOMIC DNA]</scope>
    <source>
        <strain evidence="2 3">MAFF 239500</strain>
    </source>
</reference>
<comment type="caution">
    <text evidence="2">The sequence shown here is derived from an EMBL/GenBank/DDBJ whole genome shotgun (WGS) entry which is preliminary data.</text>
</comment>
<proteinExistence type="predicted"/>
<evidence type="ECO:0000313" key="2">
    <source>
        <dbReference type="EMBL" id="GKT51815.1"/>
    </source>
</evidence>
<evidence type="ECO:0000313" key="3">
    <source>
        <dbReference type="Proteomes" id="UP001055115"/>
    </source>
</evidence>
<evidence type="ECO:0000256" key="1">
    <source>
        <dbReference type="SAM" id="MobiDB-lite"/>
    </source>
</evidence>
<keyword evidence="3" id="KW-1185">Reference proteome</keyword>